<dbReference type="Pfam" id="PF00069">
    <property type="entry name" value="Pkinase"/>
    <property type="match status" value="1"/>
</dbReference>
<evidence type="ECO:0000256" key="2">
    <source>
        <dbReference type="ARBA" id="ARBA00022527"/>
    </source>
</evidence>
<feature type="domain" description="Protein kinase" evidence="9">
    <location>
        <begin position="17"/>
        <end position="307"/>
    </location>
</feature>
<evidence type="ECO:0000256" key="7">
    <source>
        <dbReference type="PROSITE-ProRule" id="PRU10141"/>
    </source>
</evidence>
<accession>A0AAV7K9A1</accession>
<proteinExistence type="inferred from homology"/>
<dbReference type="Proteomes" id="UP001165289">
    <property type="component" value="Unassembled WGS sequence"/>
</dbReference>
<comment type="similarity">
    <text evidence="1">Belongs to the protein kinase superfamily. CAMK Ser/Thr protein kinase family.</text>
</comment>
<evidence type="ECO:0000256" key="3">
    <source>
        <dbReference type="ARBA" id="ARBA00022679"/>
    </source>
</evidence>
<dbReference type="SUPFAM" id="SSF56112">
    <property type="entry name" value="Protein kinase-like (PK-like)"/>
    <property type="match status" value="1"/>
</dbReference>
<evidence type="ECO:0000259" key="9">
    <source>
        <dbReference type="PROSITE" id="PS50011"/>
    </source>
</evidence>
<reference evidence="10 11" key="1">
    <citation type="journal article" date="2023" name="BMC Biol.">
        <title>The compact genome of the sponge Oopsacas minuta (Hexactinellida) is lacking key metazoan core genes.</title>
        <authorList>
            <person name="Santini S."/>
            <person name="Schenkelaars Q."/>
            <person name="Jourda C."/>
            <person name="Duchesne M."/>
            <person name="Belahbib H."/>
            <person name="Rocher C."/>
            <person name="Selva M."/>
            <person name="Riesgo A."/>
            <person name="Vervoort M."/>
            <person name="Leys S.P."/>
            <person name="Kodjabachian L."/>
            <person name="Le Bivic A."/>
            <person name="Borchiellini C."/>
            <person name="Claverie J.M."/>
            <person name="Renard E."/>
        </authorList>
    </citation>
    <scope>NUCLEOTIDE SEQUENCE [LARGE SCALE GENOMIC DNA]</scope>
    <source>
        <strain evidence="10">SPO-2</strain>
    </source>
</reference>
<dbReference type="GO" id="GO:0005524">
    <property type="term" value="F:ATP binding"/>
    <property type="evidence" value="ECO:0007669"/>
    <property type="project" value="UniProtKB-UniRule"/>
</dbReference>
<protein>
    <submittedName>
        <fullName evidence="10">MK-5 type 3</fullName>
    </submittedName>
</protein>
<dbReference type="InterPro" id="IPR050205">
    <property type="entry name" value="CDPK_Ser/Thr_kinases"/>
</dbReference>
<dbReference type="PROSITE" id="PS50011">
    <property type="entry name" value="PROTEIN_KINASE_DOM"/>
    <property type="match status" value="1"/>
</dbReference>
<keyword evidence="6 7" id="KW-0067">ATP-binding</keyword>
<keyword evidence="3" id="KW-0808">Transferase</keyword>
<dbReference type="InterPro" id="IPR000719">
    <property type="entry name" value="Prot_kinase_dom"/>
</dbReference>
<gene>
    <name evidence="10" type="ORF">LOD99_15610</name>
</gene>
<evidence type="ECO:0000256" key="4">
    <source>
        <dbReference type="ARBA" id="ARBA00022741"/>
    </source>
</evidence>
<evidence type="ECO:0000313" key="11">
    <source>
        <dbReference type="Proteomes" id="UP001165289"/>
    </source>
</evidence>
<dbReference type="Gene3D" id="3.30.200.20">
    <property type="entry name" value="Phosphorylase Kinase, domain 1"/>
    <property type="match status" value="1"/>
</dbReference>
<dbReference type="InterPro" id="IPR008271">
    <property type="entry name" value="Ser/Thr_kinase_AS"/>
</dbReference>
<evidence type="ECO:0000256" key="5">
    <source>
        <dbReference type="ARBA" id="ARBA00022777"/>
    </source>
</evidence>
<dbReference type="PANTHER" id="PTHR24349">
    <property type="entry name" value="SERINE/THREONINE-PROTEIN KINASE"/>
    <property type="match status" value="1"/>
</dbReference>
<dbReference type="AlphaFoldDB" id="A0AAV7K9A1"/>
<evidence type="ECO:0000256" key="6">
    <source>
        <dbReference type="ARBA" id="ARBA00022840"/>
    </source>
</evidence>
<dbReference type="InterPro" id="IPR017441">
    <property type="entry name" value="Protein_kinase_ATP_BS"/>
</dbReference>
<comment type="caution">
    <text evidence="10">The sequence shown here is derived from an EMBL/GenBank/DDBJ whole genome shotgun (WGS) entry which is preliminary data.</text>
</comment>
<evidence type="ECO:0000256" key="1">
    <source>
        <dbReference type="ARBA" id="ARBA00006692"/>
    </source>
</evidence>
<keyword evidence="11" id="KW-1185">Reference proteome</keyword>
<keyword evidence="2 8" id="KW-0723">Serine/threonine-protein kinase</keyword>
<dbReference type="PROSITE" id="PS00108">
    <property type="entry name" value="PROTEIN_KINASE_ST"/>
    <property type="match status" value="1"/>
</dbReference>
<organism evidence="10 11">
    <name type="scientific">Oopsacas minuta</name>
    <dbReference type="NCBI Taxonomy" id="111878"/>
    <lineage>
        <taxon>Eukaryota</taxon>
        <taxon>Metazoa</taxon>
        <taxon>Porifera</taxon>
        <taxon>Hexactinellida</taxon>
        <taxon>Hexasterophora</taxon>
        <taxon>Lyssacinosida</taxon>
        <taxon>Leucopsacidae</taxon>
        <taxon>Oopsacas</taxon>
    </lineage>
</organism>
<dbReference type="PROSITE" id="PS00107">
    <property type="entry name" value="PROTEIN_KINASE_ATP"/>
    <property type="match status" value="1"/>
</dbReference>
<feature type="binding site" evidence="7">
    <location>
        <position position="46"/>
    </location>
    <ligand>
        <name>ATP</name>
        <dbReference type="ChEBI" id="CHEBI:30616"/>
    </ligand>
</feature>
<dbReference type="GO" id="GO:0004674">
    <property type="term" value="F:protein serine/threonine kinase activity"/>
    <property type="evidence" value="ECO:0007669"/>
    <property type="project" value="UniProtKB-KW"/>
</dbReference>
<keyword evidence="5" id="KW-0418">Kinase</keyword>
<dbReference type="Gene3D" id="1.10.510.10">
    <property type="entry name" value="Transferase(Phosphotransferase) domain 1"/>
    <property type="match status" value="1"/>
</dbReference>
<evidence type="ECO:0000313" key="10">
    <source>
        <dbReference type="EMBL" id="KAI6657892.1"/>
    </source>
</evidence>
<name>A0AAV7K9A1_9METZ</name>
<sequence length="396" mass="46044">MDSIEIKTTKLEDYYRIFWSDKIGSGANGNVYSCLCKKTWKNYAVKIIPDRPRARREIEMQMACQSSRYVVPIFDVYSNSCEKLNKNKRNKYIFIIMENMRGGELFSLIENHSDVLNEAHWCKIIKQIVLGLKDIHELGIIHRDLKPENIFIKDDYSINQFSSVDETVNDMEIMIGDFGFAVEAHTRPCEALFTPYYVAPEILANDLRYRDESEDKLQTPYDSRCDMWSLGVVMYALISNIPPFYPEIHSKTMTKRMYNNILTGTFHFQYNIWKSISYEVKELISDLVQVNPDDRVTMEEVMQHSWFKNMGNAFESEQSTLSEVSLGGLCGIHDKMLKSGSHTDSETKEYNFSWIASSSNDSESSDVEFTDNGKYTVRLIIQLDNTWAQRRLPIIH</sequence>
<keyword evidence="4 7" id="KW-0547">Nucleotide-binding</keyword>
<dbReference type="EMBL" id="JAKMXF010000110">
    <property type="protein sequence ID" value="KAI6657892.1"/>
    <property type="molecule type" value="Genomic_DNA"/>
</dbReference>
<dbReference type="SMART" id="SM00220">
    <property type="entry name" value="S_TKc"/>
    <property type="match status" value="1"/>
</dbReference>
<evidence type="ECO:0000256" key="8">
    <source>
        <dbReference type="RuleBase" id="RU000304"/>
    </source>
</evidence>
<dbReference type="InterPro" id="IPR011009">
    <property type="entry name" value="Kinase-like_dom_sf"/>
</dbReference>